<evidence type="ECO:0000256" key="1">
    <source>
        <dbReference type="SAM" id="MobiDB-lite"/>
    </source>
</evidence>
<sequence>MKTKPTTLNQPQIFNLKRRGLETRIKNNFETVNNPAYLVESAVAIMVRNALSSEDYSGIARDTMREVFLTSDPQKLVSVRHLCVYFEEYFSQDEWNTVIGRLFKNQQEYLELTAAARSNHHLHRMLHSGSREATELMNIATVYRDANGKKHRFTIKDTDPCYSVEETTELLSIFTNLTIFEKDGVRRFTELVRYIYQSTTPVYDSEQEAEPEIQQKSEPTADIVKVLQPRIVEAQRILSHMEIVEEDGTEDSVLFIESSEYLKHNVYAGKTQEETIAYLLDGFTEVPSPEDDEIETLSRILTAFARGIKLKDAKPEFLLDDDPEDDPETDPDNDPSKNKDKNAKSADTPVKNKDKQKSKKGKEKQSTYRTQDELRKLEKQREQEQLQRKLNKKLGKSGKGGKGKGGKGKGKGKGKKR</sequence>
<reference evidence="2 3" key="1">
    <citation type="submission" date="2021-03" db="EMBL/GenBank/DDBJ databases">
        <title>Enterococcal diversity collection.</title>
        <authorList>
            <person name="Gilmore M.S."/>
            <person name="Schwartzman J."/>
            <person name="Van Tyne D."/>
            <person name="Martin M."/>
            <person name="Earl A.M."/>
            <person name="Manson A.L."/>
            <person name="Straub T."/>
            <person name="Salamzade R."/>
            <person name="Saavedra J."/>
            <person name="Lebreton F."/>
            <person name="Prichula J."/>
            <person name="Schaufler K."/>
            <person name="Gaca A."/>
            <person name="Sgardioli B."/>
            <person name="Wagenaar J."/>
            <person name="Strong T."/>
        </authorList>
    </citation>
    <scope>NUCLEOTIDE SEQUENCE [LARGE SCALE GENOMIC DNA]</scope>
    <source>
        <strain evidence="2 3">669A</strain>
    </source>
</reference>
<dbReference type="RefSeq" id="WP_207673382.1">
    <property type="nucleotide sequence ID" value="NZ_JAFREM010000015.1"/>
</dbReference>
<feature type="region of interest" description="Disordered" evidence="1">
    <location>
        <begin position="315"/>
        <end position="417"/>
    </location>
</feature>
<dbReference type="Proteomes" id="UP000664601">
    <property type="component" value="Unassembled WGS sequence"/>
</dbReference>
<name>A0ABS3LA00_9ENTE</name>
<protein>
    <submittedName>
        <fullName evidence="2">Uncharacterized protein</fullName>
    </submittedName>
</protein>
<feature type="compositionally biased region" description="Basic and acidic residues" evidence="1">
    <location>
        <begin position="334"/>
        <end position="355"/>
    </location>
</feature>
<keyword evidence="3" id="KW-1185">Reference proteome</keyword>
<evidence type="ECO:0000313" key="2">
    <source>
        <dbReference type="EMBL" id="MBO1306455.1"/>
    </source>
</evidence>
<feature type="compositionally biased region" description="Basic and acidic residues" evidence="1">
    <location>
        <begin position="363"/>
        <end position="387"/>
    </location>
</feature>
<comment type="caution">
    <text evidence="2">The sequence shown here is derived from an EMBL/GenBank/DDBJ whole genome shotgun (WGS) entry which is preliminary data.</text>
</comment>
<feature type="compositionally biased region" description="Acidic residues" evidence="1">
    <location>
        <begin position="318"/>
        <end position="333"/>
    </location>
</feature>
<proteinExistence type="predicted"/>
<evidence type="ECO:0000313" key="3">
    <source>
        <dbReference type="Proteomes" id="UP000664601"/>
    </source>
</evidence>
<organism evidence="2 3">
    <name type="scientific">Candidatus Enterococcus moelleringii</name>
    <dbReference type="NCBI Taxonomy" id="2815325"/>
    <lineage>
        <taxon>Bacteria</taxon>
        <taxon>Bacillati</taxon>
        <taxon>Bacillota</taxon>
        <taxon>Bacilli</taxon>
        <taxon>Lactobacillales</taxon>
        <taxon>Enterococcaceae</taxon>
        <taxon>Enterococcus</taxon>
    </lineage>
</organism>
<gene>
    <name evidence="2" type="ORF">JZO70_09800</name>
</gene>
<feature type="compositionally biased region" description="Basic residues" evidence="1">
    <location>
        <begin position="389"/>
        <end position="417"/>
    </location>
</feature>
<accession>A0ABS3LA00</accession>
<dbReference type="EMBL" id="JAFREM010000015">
    <property type="protein sequence ID" value="MBO1306455.1"/>
    <property type="molecule type" value="Genomic_DNA"/>
</dbReference>